<dbReference type="EMBL" id="DPVV01000480">
    <property type="protein sequence ID" value="HCL03587.1"/>
    <property type="molecule type" value="Genomic_DNA"/>
</dbReference>
<evidence type="ECO:0000313" key="2">
    <source>
        <dbReference type="EMBL" id="HCL03587.1"/>
    </source>
</evidence>
<protein>
    <submittedName>
        <fullName evidence="2">Pyridoxamine 5'-phosphate oxidase</fullName>
    </submittedName>
</protein>
<dbReference type="Proteomes" id="UP000262969">
    <property type="component" value="Unassembled WGS sequence"/>
</dbReference>
<dbReference type="PANTHER" id="PTHR40660:SF1">
    <property type="entry name" value="5'-PHOSPHATE OXIDASE PUTATIVE DOMAIN-CONTAINING PROTEIN-RELATED"/>
    <property type="match status" value="1"/>
</dbReference>
<dbReference type="Pfam" id="PF01243">
    <property type="entry name" value="PNPOx_N"/>
    <property type="match status" value="1"/>
</dbReference>
<organism evidence="2 3">
    <name type="scientific">Lachnoclostridium phytofermentans</name>
    <dbReference type="NCBI Taxonomy" id="66219"/>
    <lineage>
        <taxon>Bacteria</taxon>
        <taxon>Bacillati</taxon>
        <taxon>Bacillota</taxon>
        <taxon>Clostridia</taxon>
        <taxon>Lachnospirales</taxon>
        <taxon>Lachnospiraceae</taxon>
    </lineage>
</organism>
<evidence type="ECO:0000259" key="1">
    <source>
        <dbReference type="Pfam" id="PF01243"/>
    </source>
</evidence>
<name>A0A3D2XA38_9FIRM</name>
<reference evidence="2 3" key="1">
    <citation type="journal article" date="2018" name="Nat. Biotechnol.">
        <title>A standardized bacterial taxonomy based on genome phylogeny substantially revises the tree of life.</title>
        <authorList>
            <person name="Parks D.H."/>
            <person name="Chuvochina M."/>
            <person name="Waite D.W."/>
            <person name="Rinke C."/>
            <person name="Skarshewski A."/>
            <person name="Chaumeil P.A."/>
            <person name="Hugenholtz P."/>
        </authorList>
    </citation>
    <scope>NUCLEOTIDE SEQUENCE [LARGE SCALE GENOMIC DNA]</scope>
    <source>
        <strain evidence="2">UBA11728</strain>
    </source>
</reference>
<dbReference type="InterPro" id="IPR011576">
    <property type="entry name" value="Pyridox_Oxase_N"/>
</dbReference>
<gene>
    <name evidence="2" type="ORF">DHW61_14465</name>
</gene>
<dbReference type="SUPFAM" id="SSF50475">
    <property type="entry name" value="FMN-binding split barrel"/>
    <property type="match status" value="1"/>
</dbReference>
<proteinExistence type="predicted"/>
<dbReference type="Gene3D" id="2.30.110.10">
    <property type="entry name" value="Electron Transport, Fmn-binding Protein, Chain A"/>
    <property type="match status" value="1"/>
</dbReference>
<evidence type="ECO:0000313" key="3">
    <source>
        <dbReference type="Proteomes" id="UP000262969"/>
    </source>
</evidence>
<comment type="caution">
    <text evidence="2">The sequence shown here is derived from an EMBL/GenBank/DDBJ whole genome shotgun (WGS) entry which is preliminary data.</text>
</comment>
<sequence>MAKLTQEMKDMVATQQCFHATVSKDGVPNNAPKRSTRVLNDETLIFNEGTGGATYQNLLDGSKVAVAVVNRETLDGYRFIGTPEVQSSGELYEQAAAMSNKVGMPKPKAVVLIHIDEIHGLKAGPTAGKRIS</sequence>
<feature type="domain" description="Pyridoxamine 5'-phosphate oxidase N-terminal" evidence="1">
    <location>
        <begin position="4"/>
        <end position="120"/>
    </location>
</feature>
<dbReference type="AlphaFoldDB" id="A0A3D2XA38"/>
<accession>A0A3D2XA38</accession>
<dbReference type="InterPro" id="IPR012349">
    <property type="entry name" value="Split_barrel_FMN-bd"/>
</dbReference>
<dbReference type="PANTHER" id="PTHR40660">
    <property type="entry name" value="5'-PHOSPHATE OXIDASE PUTATIVE DOMAIN-CONTAINING PROTEIN-RELATED"/>
    <property type="match status" value="1"/>
</dbReference>